<dbReference type="EMBL" id="KZ084171">
    <property type="protein sequence ID" value="OSC96660.1"/>
    <property type="molecule type" value="Genomic_DNA"/>
</dbReference>
<sequence length="612" mass="67351">MSWYQSTLVPDNGKPDARQDSAEWLGTASQVSQEPRDESPPPRERKRMCTASPIWDNHPTPIASQPLVNDEIAASSGAPWQERQKGKEPEERGTSTGTPAPDAIEEPGAKDGISKLSPQEQQRPLKFATRIAKQQLEKEQERDEVWPTTPTNRNDAPGGNTQGYPWAGERGDRRLVPDTSGGTDDNESSRGEGSWMEVDPTPQENDQWARDGRDDLRPCQIDHIRPAGLSVKQMAEAIPAKKAANLLRATTRAEFLTALGRLDITALPPKGELPTVEKGSPDDRFRHIPQRAMDLWKCALEGSTCMIVVYGQTRTDTKTTTELTNKLVRIFQKITEEAPPGFMPPGPPPQGVPWRDVTLTWLVEDLSPRASRLLVKQGLWSTLELTFFAYDLDLSIPTFLLALEGFTQIRPTFVASIVKDVLNQNPALAGIEALTVSNPKFAGRSPKEGAEEVVESVHVTMRRINEDDEASLLVAYVYMNSPTHDPSLWGPWRDSLYNVDFTGRSTRPVTTRRPTRCVGCKGVDHMTHQCPFPAIPGWHGGVAVEPQQAQQQQQTRDLSHFAPAGRGGRGGLGRGGYQQEAREYDGRGAAGHANHIGRGAAMTRGGGLRKSA</sequence>
<accession>A0A1Y2I8I1</accession>
<dbReference type="OrthoDB" id="2758679at2759"/>
<evidence type="ECO:0000313" key="3">
    <source>
        <dbReference type="Proteomes" id="UP000193067"/>
    </source>
</evidence>
<dbReference type="AlphaFoldDB" id="A0A1Y2I8I1"/>
<feature type="region of interest" description="Disordered" evidence="1">
    <location>
        <begin position="551"/>
        <end position="577"/>
    </location>
</feature>
<feature type="region of interest" description="Disordered" evidence="1">
    <location>
        <begin position="589"/>
        <end position="612"/>
    </location>
</feature>
<dbReference type="Proteomes" id="UP000193067">
    <property type="component" value="Unassembled WGS sequence"/>
</dbReference>
<gene>
    <name evidence="2" type="ORF">PYCCODRAFT_1428982</name>
</gene>
<reference evidence="2 3" key="1">
    <citation type="journal article" date="2015" name="Biotechnol. Biofuels">
        <title>Enhanced degradation of softwood versus hardwood by the white-rot fungus Pycnoporus coccineus.</title>
        <authorList>
            <person name="Couturier M."/>
            <person name="Navarro D."/>
            <person name="Chevret D."/>
            <person name="Henrissat B."/>
            <person name="Piumi F."/>
            <person name="Ruiz-Duenas F.J."/>
            <person name="Martinez A.T."/>
            <person name="Grigoriev I.V."/>
            <person name="Riley R."/>
            <person name="Lipzen A."/>
            <person name="Berrin J.G."/>
            <person name="Master E.R."/>
            <person name="Rosso M.N."/>
        </authorList>
    </citation>
    <scope>NUCLEOTIDE SEQUENCE [LARGE SCALE GENOMIC DNA]</scope>
    <source>
        <strain evidence="2 3">BRFM310</strain>
    </source>
</reference>
<evidence type="ECO:0000256" key="1">
    <source>
        <dbReference type="SAM" id="MobiDB-lite"/>
    </source>
</evidence>
<feature type="compositionally biased region" description="Basic and acidic residues" evidence="1">
    <location>
        <begin position="82"/>
        <end position="93"/>
    </location>
</feature>
<organism evidence="2 3">
    <name type="scientific">Trametes coccinea (strain BRFM310)</name>
    <name type="common">Pycnoporus coccineus</name>
    <dbReference type="NCBI Taxonomy" id="1353009"/>
    <lineage>
        <taxon>Eukaryota</taxon>
        <taxon>Fungi</taxon>
        <taxon>Dikarya</taxon>
        <taxon>Basidiomycota</taxon>
        <taxon>Agaricomycotina</taxon>
        <taxon>Agaricomycetes</taxon>
        <taxon>Polyporales</taxon>
        <taxon>Polyporaceae</taxon>
        <taxon>Trametes</taxon>
    </lineage>
</organism>
<feature type="compositionally biased region" description="Basic and acidic residues" evidence="1">
    <location>
        <begin position="135"/>
        <end position="145"/>
    </location>
</feature>
<feature type="compositionally biased region" description="Gly residues" evidence="1">
    <location>
        <begin position="565"/>
        <end position="576"/>
    </location>
</feature>
<keyword evidence="3" id="KW-1185">Reference proteome</keyword>
<protein>
    <submittedName>
        <fullName evidence="2">Uncharacterized protein</fullName>
    </submittedName>
</protein>
<dbReference type="STRING" id="1353009.A0A1Y2I8I1"/>
<proteinExistence type="predicted"/>
<feature type="compositionally biased region" description="Basic and acidic residues" evidence="1">
    <location>
        <begin position="34"/>
        <end position="43"/>
    </location>
</feature>
<evidence type="ECO:0000313" key="2">
    <source>
        <dbReference type="EMBL" id="OSC96660.1"/>
    </source>
</evidence>
<name>A0A1Y2I8I1_TRAC3</name>
<feature type="region of interest" description="Disordered" evidence="1">
    <location>
        <begin position="1"/>
        <end position="214"/>
    </location>
</feature>